<dbReference type="Proteomes" id="UP000001870">
    <property type="component" value="Chromosome"/>
</dbReference>
<dbReference type="KEGG" id="amc:MADE_1014565"/>
<dbReference type="RefSeq" id="WP_012519339.1">
    <property type="nucleotide sequence ID" value="NC_011138.3"/>
</dbReference>
<evidence type="ECO:0000313" key="2">
    <source>
        <dbReference type="Proteomes" id="UP000001870"/>
    </source>
</evidence>
<evidence type="ECO:0000313" key="1">
    <source>
        <dbReference type="EMBL" id="AEA99047.1"/>
    </source>
</evidence>
<proteinExistence type="predicted"/>
<sequence length="192" mass="20404">MLNRLPSVNTKQYMSSLTTPLSSVFSDSAAETSLAQANRQMSQNYSKNYSPFIDQMIGEINSTELIDTAKEDAASLLAKTTKNQNLDLSRGVTALTPAQQKLMQRTNAVNASAQGDANVNNARVDQETSNFENLSNLMSIAVNNQQSAVQGLADGTGMASSREQAYLNGQAQADSTNLGLATTAGAMLLMGI</sequence>
<name>F2GC91_ALTMD</name>
<dbReference type="EMBL" id="CP001103">
    <property type="protein sequence ID" value="AEA99047.1"/>
    <property type="molecule type" value="Genomic_DNA"/>
</dbReference>
<dbReference type="AlphaFoldDB" id="F2GC91"/>
<protein>
    <submittedName>
        <fullName evidence="1">Uncharacterized protein</fullName>
    </submittedName>
</protein>
<accession>F2GC91</accession>
<dbReference type="HOGENOM" id="CLU_1412571_0_0_6"/>
<keyword evidence="2" id="KW-1185">Reference proteome</keyword>
<reference evidence="1 2" key="1">
    <citation type="journal article" date="2008" name="ISME J.">
        <title>Comparative genomics of two ecotypes of the marine planktonic copiotroph Alteromonas macleodii suggests alternative lifestyles associated with different kinds of particulate organic matter.</title>
        <authorList>
            <person name="Ivars-Martinez E."/>
            <person name="Martin-Cuadrado A.B."/>
            <person name="D'Auria G."/>
            <person name="Mira A."/>
            <person name="Ferriera S."/>
            <person name="Johnson J."/>
            <person name="Friedman R."/>
            <person name="Rodriguez-Valera F."/>
        </authorList>
    </citation>
    <scope>NUCLEOTIDE SEQUENCE [LARGE SCALE GENOMIC DNA]</scope>
    <source>
        <strain evidence="2">DSM 17117 / CIP 110805 / LMG 28347 / Deep ecotype</strain>
    </source>
</reference>
<reference evidence="1 2" key="2">
    <citation type="journal article" date="2015" name="Antonie Van Leeuwenhoek">
        <title>Ecophysiological diversity of a novel member of the genus Alteromonas, and description of Alteromonas mediterranea sp. nov.</title>
        <authorList>
            <person name="Ivanova E.P."/>
            <person name="Lopez-Perez M."/>
            <person name="Zabalos M."/>
            <person name="Nguyen S.H."/>
            <person name="Webb H.K."/>
            <person name="Ryan J."/>
            <person name="Lagutin K."/>
            <person name="Vyssotski M."/>
            <person name="Crawford R.J."/>
            <person name="Rodriguez-Valera F."/>
        </authorList>
    </citation>
    <scope>NUCLEOTIDE SEQUENCE [LARGE SCALE GENOMIC DNA]</scope>
    <source>
        <strain evidence="2">DSM 17117 / CIP 110805 / LMG 28347 / Deep ecotype</strain>
    </source>
</reference>
<gene>
    <name evidence="1" type="ordered locus">MADE_1014565</name>
</gene>
<organism evidence="1 2">
    <name type="scientific">Alteromonas mediterranea (strain DSM 17117 / CIP 110805 / LMG 28347 / Deep ecotype)</name>
    <dbReference type="NCBI Taxonomy" id="1774373"/>
    <lineage>
        <taxon>Bacteria</taxon>
        <taxon>Pseudomonadati</taxon>
        <taxon>Pseudomonadota</taxon>
        <taxon>Gammaproteobacteria</taxon>
        <taxon>Alteromonadales</taxon>
        <taxon>Alteromonadaceae</taxon>
        <taxon>Alteromonas/Salinimonas group</taxon>
        <taxon>Alteromonas</taxon>
    </lineage>
</organism>